<dbReference type="AlphaFoldDB" id="A0AAV5S648"/>
<reference evidence="3 4" key="1">
    <citation type="journal article" date="2023" name="Elife">
        <title>Identification of key yeast species and microbe-microbe interactions impacting larval growth of Drosophila in the wild.</title>
        <authorList>
            <person name="Mure A."/>
            <person name="Sugiura Y."/>
            <person name="Maeda R."/>
            <person name="Honda K."/>
            <person name="Sakurai N."/>
            <person name="Takahashi Y."/>
            <person name="Watada M."/>
            <person name="Katoh T."/>
            <person name="Gotoh A."/>
            <person name="Gotoh Y."/>
            <person name="Taniguchi I."/>
            <person name="Nakamura K."/>
            <person name="Hayashi T."/>
            <person name="Katayama T."/>
            <person name="Uemura T."/>
            <person name="Hattori Y."/>
        </authorList>
    </citation>
    <scope>NUCLEOTIDE SEQUENCE [LARGE SCALE GENOMIC DNA]</scope>
    <source>
        <strain evidence="3 4">KH-74</strain>
    </source>
</reference>
<dbReference type="CDD" id="cd17003">
    <property type="entry name" value="CID_Rtt103"/>
    <property type="match status" value="1"/>
</dbReference>
<feature type="region of interest" description="Disordered" evidence="1">
    <location>
        <begin position="261"/>
        <end position="300"/>
    </location>
</feature>
<feature type="region of interest" description="Disordered" evidence="1">
    <location>
        <begin position="135"/>
        <end position="157"/>
    </location>
</feature>
<evidence type="ECO:0000313" key="3">
    <source>
        <dbReference type="EMBL" id="GMM58995.1"/>
    </source>
</evidence>
<protein>
    <submittedName>
        <fullName evidence="3">Rtt103 protein</fullName>
    </submittedName>
</protein>
<organism evidence="3 4">
    <name type="scientific">Maudiozyma humilis</name>
    <name type="common">Sour dough yeast</name>
    <name type="synonym">Kazachstania humilis</name>
    <dbReference type="NCBI Taxonomy" id="51915"/>
    <lineage>
        <taxon>Eukaryota</taxon>
        <taxon>Fungi</taxon>
        <taxon>Dikarya</taxon>
        <taxon>Ascomycota</taxon>
        <taxon>Saccharomycotina</taxon>
        <taxon>Saccharomycetes</taxon>
        <taxon>Saccharomycetales</taxon>
        <taxon>Saccharomycetaceae</taxon>
        <taxon>Maudiozyma</taxon>
    </lineage>
</organism>
<dbReference type="PANTHER" id="PTHR12323">
    <property type="entry name" value="SR-RELATED CTD ASSOCIATED FACTOR 6"/>
    <property type="match status" value="1"/>
</dbReference>
<comment type="caution">
    <text evidence="3">The sequence shown here is derived from an EMBL/GenBank/DDBJ whole genome shotgun (WGS) entry which is preliminary data.</text>
</comment>
<dbReference type="PROSITE" id="PS51391">
    <property type="entry name" value="CID"/>
    <property type="match status" value="1"/>
</dbReference>
<dbReference type="InterPro" id="IPR047883">
    <property type="entry name" value="Rtt103-like_CID"/>
</dbReference>
<dbReference type="Proteomes" id="UP001377567">
    <property type="component" value="Unassembled WGS sequence"/>
</dbReference>
<dbReference type="GO" id="GO:0048471">
    <property type="term" value="C:perinuclear region of cytoplasm"/>
    <property type="evidence" value="ECO:0007669"/>
    <property type="project" value="TreeGrafter"/>
</dbReference>
<proteinExistence type="predicted"/>
<dbReference type="Gene3D" id="1.25.40.90">
    <property type="match status" value="1"/>
</dbReference>
<evidence type="ECO:0000256" key="1">
    <source>
        <dbReference type="SAM" id="MobiDB-lite"/>
    </source>
</evidence>
<dbReference type="InterPro" id="IPR006569">
    <property type="entry name" value="CID_dom"/>
</dbReference>
<feature type="compositionally biased region" description="Acidic residues" evidence="1">
    <location>
        <begin position="273"/>
        <end position="290"/>
    </location>
</feature>
<dbReference type="Pfam" id="PF04818">
    <property type="entry name" value="CID"/>
    <property type="match status" value="1"/>
</dbReference>
<evidence type="ECO:0000313" key="4">
    <source>
        <dbReference type="Proteomes" id="UP001377567"/>
    </source>
</evidence>
<dbReference type="GO" id="GO:0006874">
    <property type="term" value="P:intracellular calcium ion homeostasis"/>
    <property type="evidence" value="ECO:0007669"/>
    <property type="project" value="TreeGrafter"/>
</dbReference>
<name>A0AAV5S648_MAUHU</name>
<dbReference type="EMBL" id="BTGD01000025">
    <property type="protein sequence ID" value="GMM58995.1"/>
    <property type="molecule type" value="Genomic_DNA"/>
</dbReference>
<feature type="compositionally biased region" description="Acidic residues" evidence="1">
    <location>
        <begin position="347"/>
        <end position="363"/>
    </location>
</feature>
<sequence length="381" mass="42297">MSFSSEQFVSRLNNLQDSQESIAGSSKWLLSQHRDAPQIAKSWRAYMLRTDINTRRKLLGIYLVNHVVQQATTQKIGNFQECFNDTIEEVLITTYAEFPTDIRKKIARVVGIWKQRGIFSRATVDKVLASFERTDKSTPAKSGSTGGSSNSKLTPESKPVVDSLSKIAKLHHTVHALKTRFDNSVNELDEKSMVYNENYKTVSKIGAMVKDNIAISIKERKHLVEVLNKLIADQNKHIDADEIIVNEINFAIEAKDPALINNTANDDNILPTYEDDNDDDDDDSDSDSDDDNAKTAVNKGNAPISVGLSALEQLAQANARGDLKRTSSNSEDNETASKKLKSGNSPEQEEYDIEDQDVDDDSNGDNNVTSSIQDLLSKLAN</sequence>
<gene>
    <name evidence="3" type="ORF">DAKH74_056120</name>
</gene>
<evidence type="ECO:0000259" key="2">
    <source>
        <dbReference type="PROSITE" id="PS51391"/>
    </source>
</evidence>
<dbReference type="PANTHER" id="PTHR12323:SF0">
    <property type="entry name" value="CALCIUM HOMEOSTASIS ENDOPLASMIC RETICULUM PROTEIN"/>
    <property type="match status" value="1"/>
</dbReference>
<accession>A0AAV5S648</accession>
<dbReference type="SMART" id="SM00582">
    <property type="entry name" value="RPR"/>
    <property type="match status" value="1"/>
</dbReference>
<feature type="region of interest" description="Disordered" evidence="1">
    <location>
        <begin position="317"/>
        <end position="381"/>
    </location>
</feature>
<dbReference type="GO" id="GO:0099122">
    <property type="term" value="F:RNA polymerase II C-terminal domain binding"/>
    <property type="evidence" value="ECO:0007669"/>
    <property type="project" value="InterPro"/>
</dbReference>
<feature type="domain" description="CID" evidence="2">
    <location>
        <begin position="1"/>
        <end position="135"/>
    </location>
</feature>
<keyword evidence="4" id="KW-1185">Reference proteome</keyword>
<dbReference type="InterPro" id="IPR008942">
    <property type="entry name" value="ENTH_VHS"/>
</dbReference>
<dbReference type="SUPFAM" id="SSF48464">
    <property type="entry name" value="ENTH/VHS domain"/>
    <property type="match status" value="1"/>
</dbReference>
<dbReference type="GO" id="GO:0031124">
    <property type="term" value="P:mRNA 3'-end processing"/>
    <property type="evidence" value="ECO:0007669"/>
    <property type="project" value="InterPro"/>
</dbReference>